<feature type="transmembrane region" description="Helical" evidence="9">
    <location>
        <begin position="414"/>
        <end position="437"/>
    </location>
</feature>
<dbReference type="OrthoDB" id="45815at2157"/>
<accession>F2L1V2</accession>
<evidence type="ECO:0000256" key="4">
    <source>
        <dbReference type="ARBA" id="ARBA00022475"/>
    </source>
</evidence>
<feature type="transmembrane region" description="Helical" evidence="9">
    <location>
        <begin position="345"/>
        <end position="367"/>
    </location>
</feature>
<feature type="transmembrane region" description="Helical" evidence="9">
    <location>
        <begin position="248"/>
        <end position="267"/>
    </location>
</feature>
<evidence type="ECO:0000256" key="7">
    <source>
        <dbReference type="ARBA" id="ARBA00022989"/>
    </source>
</evidence>
<keyword evidence="12" id="KW-1185">Reference proteome</keyword>
<evidence type="ECO:0000256" key="2">
    <source>
        <dbReference type="ARBA" id="ARBA00009047"/>
    </source>
</evidence>
<evidence type="ECO:0000313" key="12">
    <source>
        <dbReference type="Proteomes" id="UP000008138"/>
    </source>
</evidence>
<feature type="transmembrane region" description="Helical" evidence="9">
    <location>
        <begin position="379"/>
        <end position="402"/>
    </location>
</feature>
<evidence type="ECO:0000256" key="5">
    <source>
        <dbReference type="ARBA" id="ARBA00022597"/>
    </source>
</evidence>
<keyword evidence="5" id="KW-0762">Sugar transport</keyword>
<dbReference type="InterPro" id="IPR035906">
    <property type="entry name" value="MetI-like_sf"/>
</dbReference>
<evidence type="ECO:0000256" key="3">
    <source>
        <dbReference type="ARBA" id="ARBA00022448"/>
    </source>
</evidence>
<keyword evidence="4" id="KW-1003">Cell membrane</keyword>
<reference evidence="11 12" key="1">
    <citation type="journal article" date="2011" name="J. Bacteriol.">
        <title>Complete genome sequence of the thermoacidophilic crenarchaeon Thermoproteus uzoniensis 768-20.</title>
        <authorList>
            <person name="Mardanov A.V."/>
            <person name="Gumerov V.M."/>
            <person name="Beletsky A.V."/>
            <person name="Prokofeva M.I."/>
            <person name="Bonch-Osmolovskaya E.A."/>
            <person name="Ravin N.V."/>
            <person name="Skryabin K.G."/>
        </authorList>
    </citation>
    <scope>NUCLEOTIDE SEQUENCE [LARGE SCALE GENOMIC DNA]</scope>
    <source>
        <strain evidence="11 12">768-20</strain>
    </source>
</reference>
<comment type="similarity">
    <text evidence="2">Belongs to the binding-protein-dependent transport system permease family. MalFG subfamily.</text>
</comment>
<evidence type="ECO:0000259" key="10">
    <source>
        <dbReference type="PROSITE" id="PS50928"/>
    </source>
</evidence>
<feature type="transmembrane region" description="Helical" evidence="9">
    <location>
        <begin position="137"/>
        <end position="162"/>
    </location>
</feature>
<dbReference type="GO" id="GO:0005886">
    <property type="term" value="C:plasma membrane"/>
    <property type="evidence" value="ECO:0007669"/>
    <property type="project" value="UniProtKB-SubCell"/>
</dbReference>
<dbReference type="PROSITE" id="PS50928">
    <property type="entry name" value="ABC_TM1"/>
    <property type="match status" value="2"/>
</dbReference>
<dbReference type="STRING" id="999630.TUZN_0193"/>
<dbReference type="PANTHER" id="PTHR32243">
    <property type="entry name" value="MALTOSE TRANSPORT SYSTEM PERMEASE-RELATED"/>
    <property type="match status" value="1"/>
</dbReference>
<feature type="transmembrane region" description="Helical" evidence="9">
    <location>
        <begin position="183"/>
        <end position="206"/>
    </location>
</feature>
<dbReference type="Pfam" id="PF00528">
    <property type="entry name" value="BPD_transp_1"/>
    <property type="match status" value="2"/>
</dbReference>
<feature type="domain" description="ABC transmembrane type-1" evidence="10">
    <location>
        <begin position="51"/>
        <end position="266"/>
    </location>
</feature>
<dbReference type="PANTHER" id="PTHR32243:SF50">
    <property type="entry name" value="MALTOSE_MALTODEXTRIN TRANSPORT SYSTEM PERMEASE PROTEIN MALG"/>
    <property type="match status" value="1"/>
</dbReference>
<proteinExistence type="inferred from homology"/>
<dbReference type="SUPFAM" id="SSF161098">
    <property type="entry name" value="MetI-like"/>
    <property type="match status" value="2"/>
</dbReference>
<evidence type="ECO:0000256" key="1">
    <source>
        <dbReference type="ARBA" id="ARBA00004651"/>
    </source>
</evidence>
<feature type="transmembrane region" description="Helical" evidence="9">
    <location>
        <begin position="12"/>
        <end position="35"/>
    </location>
</feature>
<keyword evidence="7 9" id="KW-1133">Transmembrane helix</keyword>
<feature type="transmembrane region" description="Helical" evidence="9">
    <location>
        <begin position="524"/>
        <end position="546"/>
    </location>
</feature>
<dbReference type="KEGG" id="tuz:TUZN_0193"/>
<feature type="transmembrane region" description="Helical" evidence="9">
    <location>
        <begin position="458"/>
        <end position="481"/>
    </location>
</feature>
<dbReference type="GeneID" id="10359742"/>
<dbReference type="InterPro" id="IPR050901">
    <property type="entry name" value="BP-dep_ABC_trans_perm"/>
</dbReference>
<feature type="domain" description="ABC transmembrane type-1" evidence="10">
    <location>
        <begin position="349"/>
        <end position="545"/>
    </location>
</feature>
<protein>
    <submittedName>
        <fullName evidence="11">Binding-protein-dependent transport systems inner membrane component</fullName>
    </submittedName>
</protein>
<feature type="transmembrane region" description="Helical" evidence="9">
    <location>
        <begin position="287"/>
        <end position="311"/>
    </location>
</feature>
<feature type="transmembrane region" description="Helical" evidence="9">
    <location>
        <begin position="55"/>
        <end position="74"/>
    </location>
</feature>
<evidence type="ECO:0000256" key="9">
    <source>
        <dbReference type="RuleBase" id="RU363032"/>
    </source>
</evidence>
<organism evidence="11 12">
    <name type="scientific">Thermoproteus uzoniensis (strain 768-20)</name>
    <dbReference type="NCBI Taxonomy" id="999630"/>
    <lineage>
        <taxon>Archaea</taxon>
        <taxon>Thermoproteota</taxon>
        <taxon>Thermoprotei</taxon>
        <taxon>Thermoproteales</taxon>
        <taxon>Thermoproteaceae</taxon>
        <taxon>Thermoproteus</taxon>
    </lineage>
</organism>
<dbReference type="CDD" id="cd06261">
    <property type="entry name" value="TM_PBP2"/>
    <property type="match status" value="2"/>
</dbReference>
<evidence type="ECO:0000313" key="11">
    <source>
        <dbReference type="EMBL" id="AEA11693.1"/>
    </source>
</evidence>
<gene>
    <name evidence="11" type="ordered locus">TUZN_0193</name>
</gene>
<evidence type="ECO:0000256" key="6">
    <source>
        <dbReference type="ARBA" id="ARBA00022692"/>
    </source>
</evidence>
<dbReference type="AlphaFoldDB" id="F2L1V2"/>
<dbReference type="GO" id="GO:0055085">
    <property type="term" value="P:transmembrane transport"/>
    <property type="evidence" value="ECO:0007669"/>
    <property type="project" value="InterPro"/>
</dbReference>
<dbReference type="EMBL" id="CP002590">
    <property type="protein sequence ID" value="AEA11693.1"/>
    <property type="molecule type" value="Genomic_DNA"/>
</dbReference>
<sequence length="560" mass="62191">MRRWWLVPYIAYIAGFGLIPFALTFYFVGLNLSSIKALFLDFPPGTFQLAVENTLLFAATSALFATLLALVLAIRVDSLPKRWQMPLSLLILSPYTIPFTASTMVWYTMFDPLYGPLYYLIKFLHLPRLNLTTVPGLSIWAVSIVGIWSSVSFAYLVIIGGFKAIGKEMREVAQVDGASESQYYSGVALPYVFKIVATAFLIIFVIQLGNFDIPFILTQGGPGYSSTTLPLMVYDLLYFIGDFQAGEAAAALLAAMATVPAVVLLAVMKSRGGLYVKLPPVRIPDKLYDALLWIATALILLFLLFPIYWMFVIAFRPTQYDFVSPPVLYPNVFTDRYFQKALSGAVPYIATNVVVGLAAAAISVVLAGTAAYIMSKNNIYWLLLLTIYLYSLPSASFILPIYLFFSAANLLNTWWALILSTPLFTVTLSAWIFFNIYRDVPNEYQEIAELEGVSSTRMLFRVIAPITASAWYTMFVLSFIVNWHLLFYPIVLTETPWAFNFPPTGAQTVTIYAIESITSEAVDWGMLAASALVVALPVMVLNYLILGKLLEGFNIGGLKG</sequence>
<comment type="subcellular location">
    <subcellularLocation>
        <location evidence="1 9">Cell membrane</location>
        <topology evidence="1 9">Multi-pass membrane protein</topology>
    </subcellularLocation>
</comment>
<keyword evidence="3 9" id="KW-0813">Transport</keyword>
<name>F2L1V2_THEU7</name>
<keyword evidence="6 9" id="KW-0812">Transmembrane</keyword>
<keyword evidence="8 9" id="KW-0472">Membrane</keyword>
<dbReference type="HOGENOM" id="CLU_496634_0_0_2"/>
<dbReference type="InterPro" id="IPR000515">
    <property type="entry name" value="MetI-like"/>
</dbReference>
<reference key="2">
    <citation type="submission" date="2011-03" db="EMBL/GenBank/DDBJ databases">
        <title>Complete genome sequence of the thermoacidophilic crenarchaeon Thermoproteus uzoniensis 768-20.</title>
        <authorList>
            <person name="Mardanov A.V."/>
            <person name="Gumerov V.M."/>
            <person name="Beletsky A.V."/>
            <person name="Prokofeva M.I."/>
            <person name="Bonch-Osmolovskaya E.A."/>
            <person name="Ravin N.V."/>
            <person name="Skryabin K.G."/>
        </authorList>
    </citation>
    <scope>NUCLEOTIDE SEQUENCE</scope>
    <source>
        <strain>768-20</strain>
    </source>
</reference>
<dbReference type="eggNOG" id="arCOG00158">
    <property type="taxonomic scope" value="Archaea"/>
</dbReference>
<dbReference type="Proteomes" id="UP000008138">
    <property type="component" value="Chromosome"/>
</dbReference>
<dbReference type="Gene3D" id="1.10.3720.10">
    <property type="entry name" value="MetI-like"/>
    <property type="match status" value="2"/>
</dbReference>
<dbReference type="RefSeq" id="WP_013679029.1">
    <property type="nucleotide sequence ID" value="NC_015315.1"/>
</dbReference>
<evidence type="ECO:0000256" key="8">
    <source>
        <dbReference type="ARBA" id="ARBA00023136"/>
    </source>
</evidence>
<feature type="transmembrane region" description="Helical" evidence="9">
    <location>
        <begin position="86"/>
        <end position="109"/>
    </location>
</feature>